<protein>
    <submittedName>
        <fullName evidence="8">RNA polymerase sigma-70 factor (ECF subfamily)</fullName>
    </submittedName>
</protein>
<feature type="domain" description="RNA polymerase sigma-70 region 4" evidence="7">
    <location>
        <begin position="120"/>
        <end position="169"/>
    </location>
</feature>
<dbReference type="Pfam" id="PF04545">
    <property type="entry name" value="Sigma70_r4"/>
    <property type="match status" value="1"/>
</dbReference>
<evidence type="ECO:0000313" key="9">
    <source>
        <dbReference type="Proteomes" id="UP000243542"/>
    </source>
</evidence>
<evidence type="ECO:0000313" key="8">
    <source>
        <dbReference type="EMBL" id="PFG49827.1"/>
    </source>
</evidence>
<proteinExistence type="inferred from homology"/>
<dbReference type="InterPro" id="IPR013325">
    <property type="entry name" value="RNA_pol_sigma_r2"/>
</dbReference>
<dbReference type="NCBIfam" id="TIGR02937">
    <property type="entry name" value="sigma70-ECF"/>
    <property type="match status" value="1"/>
</dbReference>
<dbReference type="InterPro" id="IPR039425">
    <property type="entry name" value="RNA_pol_sigma-70-like"/>
</dbReference>
<dbReference type="SUPFAM" id="SSF88946">
    <property type="entry name" value="Sigma2 domain of RNA polymerase sigma factors"/>
    <property type="match status" value="1"/>
</dbReference>
<name>A0A2A9FEE6_9PSEU</name>
<dbReference type="PANTHER" id="PTHR43133">
    <property type="entry name" value="RNA POLYMERASE ECF-TYPE SIGMA FACTO"/>
    <property type="match status" value="1"/>
</dbReference>
<evidence type="ECO:0000256" key="2">
    <source>
        <dbReference type="ARBA" id="ARBA00023015"/>
    </source>
</evidence>
<dbReference type="GO" id="GO:0003677">
    <property type="term" value="F:DNA binding"/>
    <property type="evidence" value="ECO:0007669"/>
    <property type="project" value="UniProtKB-KW"/>
</dbReference>
<evidence type="ECO:0000256" key="3">
    <source>
        <dbReference type="ARBA" id="ARBA00023082"/>
    </source>
</evidence>
<gene>
    <name evidence="8" type="ORF">ATK36_5012</name>
</gene>
<accession>A0A2A9FEE6</accession>
<dbReference type="AlphaFoldDB" id="A0A2A9FEE6"/>
<dbReference type="CDD" id="cd06171">
    <property type="entry name" value="Sigma70_r4"/>
    <property type="match status" value="1"/>
</dbReference>
<dbReference type="InterPro" id="IPR007627">
    <property type="entry name" value="RNA_pol_sigma70_r2"/>
</dbReference>
<evidence type="ECO:0000259" key="7">
    <source>
        <dbReference type="Pfam" id="PF04545"/>
    </source>
</evidence>
<organism evidence="8 9">
    <name type="scientific">Amycolatopsis sulphurea</name>
    <dbReference type="NCBI Taxonomy" id="76022"/>
    <lineage>
        <taxon>Bacteria</taxon>
        <taxon>Bacillati</taxon>
        <taxon>Actinomycetota</taxon>
        <taxon>Actinomycetes</taxon>
        <taxon>Pseudonocardiales</taxon>
        <taxon>Pseudonocardiaceae</taxon>
        <taxon>Amycolatopsis</taxon>
    </lineage>
</organism>
<keyword evidence="3" id="KW-0731">Sigma factor</keyword>
<dbReference type="RefSeq" id="WP_098513669.1">
    <property type="nucleotide sequence ID" value="NZ_JBIAKZ010000020.1"/>
</dbReference>
<evidence type="ECO:0000256" key="1">
    <source>
        <dbReference type="ARBA" id="ARBA00010641"/>
    </source>
</evidence>
<dbReference type="InterPro" id="IPR036388">
    <property type="entry name" value="WH-like_DNA-bd_sf"/>
</dbReference>
<evidence type="ECO:0000259" key="6">
    <source>
        <dbReference type="Pfam" id="PF04542"/>
    </source>
</evidence>
<keyword evidence="4" id="KW-0238">DNA-binding</keyword>
<dbReference type="Proteomes" id="UP000243542">
    <property type="component" value="Unassembled WGS sequence"/>
</dbReference>
<dbReference type="InterPro" id="IPR014284">
    <property type="entry name" value="RNA_pol_sigma-70_dom"/>
</dbReference>
<dbReference type="InterPro" id="IPR007630">
    <property type="entry name" value="RNA_pol_sigma70_r4"/>
</dbReference>
<reference evidence="8 9" key="1">
    <citation type="submission" date="2017-10" db="EMBL/GenBank/DDBJ databases">
        <title>Sequencing the genomes of 1000 actinobacteria strains.</title>
        <authorList>
            <person name="Klenk H.-P."/>
        </authorList>
    </citation>
    <scope>NUCLEOTIDE SEQUENCE [LARGE SCALE GENOMIC DNA]</scope>
    <source>
        <strain evidence="8 9">DSM 46092</strain>
    </source>
</reference>
<comment type="similarity">
    <text evidence="1">Belongs to the sigma-70 factor family. ECF subfamily.</text>
</comment>
<evidence type="ECO:0000256" key="5">
    <source>
        <dbReference type="ARBA" id="ARBA00023163"/>
    </source>
</evidence>
<dbReference type="SUPFAM" id="SSF88659">
    <property type="entry name" value="Sigma3 and sigma4 domains of RNA polymerase sigma factors"/>
    <property type="match status" value="1"/>
</dbReference>
<dbReference type="InterPro" id="IPR013324">
    <property type="entry name" value="RNA_pol_sigma_r3/r4-like"/>
</dbReference>
<sequence length="183" mass="20091">MAGWRTRRRREVADEALVRSLFEEHGRAMLGYATRLLGDRAAAEDVVQEALVRAWRNPDSLVNGRGSVRGWLLTVVRNLVIDRVRASHARPAEVAGVPAGIPVEHDHADRVVDSMVVLAALDGLSAEHRVVLEQMYLHGRSVAEAAELLGIPPGTVKSRSYYGLRALREQFRDERAGAEGIAG</sequence>
<dbReference type="Gene3D" id="1.10.10.10">
    <property type="entry name" value="Winged helix-like DNA-binding domain superfamily/Winged helix DNA-binding domain"/>
    <property type="match status" value="1"/>
</dbReference>
<evidence type="ECO:0000256" key="4">
    <source>
        <dbReference type="ARBA" id="ARBA00023125"/>
    </source>
</evidence>
<dbReference type="EMBL" id="PDJK01000002">
    <property type="protein sequence ID" value="PFG49827.1"/>
    <property type="molecule type" value="Genomic_DNA"/>
</dbReference>
<feature type="domain" description="RNA polymerase sigma-70 region 2" evidence="6">
    <location>
        <begin position="21"/>
        <end position="86"/>
    </location>
</feature>
<dbReference type="Pfam" id="PF04542">
    <property type="entry name" value="Sigma70_r2"/>
    <property type="match status" value="1"/>
</dbReference>
<keyword evidence="2" id="KW-0805">Transcription regulation</keyword>
<dbReference type="GO" id="GO:0006352">
    <property type="term" value="P:DNA-templated transcription initiation"/>
    <property type="evidence" value="ECO:0007669"/>
    <property type="project" value="InterPro"/>
</dbReference>
<dbReference type="GO" id="GO:0016987">
    <property type="term" value="F:sigma factor activity"/>
    <property type="evidence" value="ECO:0007669"/>
    <property type="project" value="UniProtKB-KW"/>
</dbReference>
<keyword evidence="9" id="KW-1185">Reference proteome</keyword>
<keyword evidence="5" id="KW-0804">Transcription</keyword>
<dbReference type="PANTHER" id="PTHR43133:SF52">
    <property type="entry name" value="ECF RNA POLYMERASE SIGMA FACTOR SIGL"/>
    <property type="match status" value="1"/>
</dbReference>
<dbReference type="Gene3D" id="1.10.1740.10">
    <property type="match status" value="1"/>
</dbReference>
<comment type="caution">
    <text evidence="8">The sequence shown here is derived from an EMBL/GenBank/DDBJ whole genome shotgun (WGS) entry which is preliminary data.</text>
</comment>